<accession>A0A840X822</accession>
<evidence type="ECO:0000313" key="3">
    <source>
        <dbReference type="Proteomes" id="UP000552883"/>
    </source>
</evidence>
<organism evidence="2 3">
    <name type="scientific">Microcella frigidaquae</name>
    <dbReference type="NCBI Taxonomy" id="424758"/>
    <lineage>
        <taxon>Bacteria</taxon>
        <taxon>Bacillati</taxon>
        <taxon>Actinomycetota</taxon>
        <taxon>Actinomycetes</taxon>
        <taxon>Micrococcales</taxon>
        <taxon>Microbacteriaceae</taxon>
        <taxon>Microcella</taxon>
    </lineage>
</organism>
<comment type="caution">
    <text evidence="2">The sequence shown here is derived from an EMBL/GenBank/DDBJ whole genome shotgun (WGS) entry which is preliminary data.</text>
</comment>
<evidence type="ECO:0000256" key="1">
    <source>
        <dbReference type="SAM" id="MobiDB-lite"/>
    </source>
</evidence>
<name>A0A840X822_9MICO</name>
<protein>
    <submittedName>
        <fullName evidence="2">Type II secretory pathway component PulM</fullName>
    </submittedName>
</protein>
<feature type="region of interest" description="Disordered" evidence="1">
    <location>
        <begin position="65"/>
        <end position="84"/>
    </location>
</feature>
<reference evidence="2 3" key="1">
    <citation type="submission" date="2020-08" db="EMBL/GenBank/DDBJ databases">
        <title>Sequencing the genomes of 1000 actinobacteria strains.</title>
        <authorList>
            <person name="Klenk H.-P."/>
        </authorList>
    </citation>
    <scope>NUCLEOTIDE SEQUENCE [LARGE SCALE GENOMIC DNA]</scope>
    <source>
        <strain evidence="2 3">DSM 23889</strain>
    </source>
</reference>
<gene>
    <name evidence="2" type="ORF">BJ959_002016</name>
</gene>
<dbReference type="RefSeq" id="WP_153981452.1">
    <property type="nucleotide sequence ID" value="NZ_BAAANZ010000002.1"/>
</dbReference>
<proteinExistence type="predicted"/>
<sequence length="109" mass="11456">MTPSAPSTPAPAAEPRYGVLGWIAAFARALVALPSFRRHMALVEASVNQQLRALEGRLDALEQQAGTVRAGAPSRQPRGTEDPLSVAVSLRELGRRVSALEGEQTPSGG</sequence>
<dbReference type="Proteomes" id="UP000552883">
    <property type="component" value="Unassembled WGS sequence"/>
</dbReference>
<dbReference type="AlphaFoldDB" id="A0A840X822"/>
<keyword evidence="3" id="KW-1185">Reference proteome</keyword>
<evidence type="ECO:0000313" key="2">
    <source>
        <dbReference type="EMBL" id="MBB5618520.1"/>
    </source>
</evidence>
<dbReference type="EMBL" id="JACHBS010000001">
    <property type="protein sequence ID" value="MBB5618520.1"/>
    <property type="molecule type" value="Genomic_DNA"/>
</dbReference>